<proteinExistence type="predicted"/>
<evidence type="ECO:0000313" key="1">
    <source>
        <dbReference type="EMBL" id="CAG8448250.1"/>
    </source>
</evidence>
<dbReference type="OrthoDB" id="2434513at2759"/>
<sequence>MSEVSNDFMNEGAMDSEFEIESHDDIMSQNEIESSFLFSGKKFGT</sequence>
<protein>
    <submittedName>
        <fullName evidence="1">17410_t:CDS:1</fullName>
    </submittedName>
</protein>
<reference evidence="1" key="1">
    <citation type="submission" date="2021-06" db="EMBL/GenBank/DDBJ databases">
        <authorList>
            <person name="Kallberg Y."/>
            <person name="Tangrot J."/>
            <person name="Rosling A."/>
        </authorList>
    </citation>
    <scope>NUCLEOTIDE SEQUENCE</scope>
    <source>
        <strain evidence="1">MA453B</strain>
    </source>
</reference>
<dbReference type="AlphaFoldDB" id="A0A9N8VF49"/>
<keyword evidence="2" id="KW-1185">Reference proteome</keyword>
<organism evidence="1 2">
    <name type="scientific">Dentiscutata erythropus</name>
    <dbReference type="NCBI Taxonomy" id="1348616"/>
    <lineage>
        <taxon>Eukaryota</taxon>
        <taxon>Fungi</taxon>
        <taxon>Fungi incertae sedis</taxon>
        <taxon>Mucoromycota</taxon>
        <taxon>Glomeromycotina</taxon>
        <taxon>Glomeromycetes</taxon>
        <taxon>Diversisporales</taxon>
        <taxon>Gigasporaceae</taxon>
        <taxon>Dentiscutata</taxon>
    </lineage>
</organism>
<dbReference type="Proteomes" id="UP000789405">
    <property type="component" value="Unassembled WGS sequence"/>
</dbReference>
<gene>
    <name evidence="1" type="ORF">DERYTH_LOCUS354</name>
</gene>
<name>A0A9N8VF49_9GLOM</name>
<comment type="caution">
    <text evidence="1">The sequence shown here is derived from an EMBL/GenBank/DDBJ whole genome shotgun (WGS) entry which is preliminary data.</text>
</comment>
<accession>A0A9N8VF49</accession>
<evidence type="ECO:0000313" key="2">
    <source>
        <dbReference type="Proteomes" id="UP000789405"/>
    </source>
</evidence>
<dbReference type="EMBL" id="CAJVPY010000074">
    <property type="protein sequence ID" value="CAG8448250.1"/>
    <property type="molecule type" value="Genomic_DNA"/>
</dbReference>